<gene>
    <name evidence="1" type="ORF">AMELA_G00273000</name>
</gene>
<name>A0A7J5ZND2_AMEME</name>
<dbReference type="EMBL" id="JAAGNN010000027">
    <property type="protein sequence ID" value="KAF4071411.1"/>
    <property type="molecule type" value="Genomic_DNA"/>
</dbReference>
<dbReference type="AlphaFoldDB" id="A0A7J5ZND2"/>
<keyword evidence="2" id="KW-1185">Reference proteome</keyword>
<evidence type="ECO:0000313" key="1">
    <source>
        <dbReference type="EMBL" id="KAF4071411.1"/>
    </source>
</evidence>
<reference evidence="1 2" key="1">
    <citation type="submission" date="2020-02" db="EMBL/GenBank/DDBJ databases">
        <title>A chromosome-scale genome assembly of the black bullhead catfish (Ameiurus melas).</title>
        <authorList>
            <person name="Wen M."/>
            <person name="Zham M."/>
            <person name="Cabau C."/>
            <person name="Klopp C."/>
            <person name="Donnadieu C."/>
            <person name="Roques C."/>
            <person name="Bouchez O."/>
            <person name="Lampietro C."/>
            <person name="Jouanno E."/>
            <person name="Herpin A."/>
            <person name="Louis A."/>
            <person name="Berthelot C."/>
            <person name="Parey E."/>
            <person name="Roest-Crollius H."/>
            <person name="Braasch I."/>
            <person name="Postlethwait J."/>
            <person name="Robinson-Rechavi M."/>
            <person name="Echchiki A."/>
            <person name="Begum T."/>
            <person name="Montfort J."/>
            <person name="Schartl M."/>
            <person name="Bobe J."/>
            <person name="Guiguen Y."/>
        </authorList>
    </citation>
    <scope>NUCLEOTIDE SEQUENCE [LARGE SCALE GENOMIC DNA]</scope>
    <source>
        <strain evidence="1">M_S1</strain>
        <tissue evidence="1">Blood</tissue>
    </source>
</reference>
<proteinExistence type="predicted"/>
<protein>
    <submittedName>
        <fullName evidence="1">Uncharacterized protein</fullName>
    </submittedName>
</protein>
<accession>A0A7J5ZND2</accession>
<dbReference type="Proteomes" id="UP000593565">
    <property type="component" value="Unassembled WGS sequence"/>
</dbReference>
<evidence type="ECO:0000313" key="2">
    <source>
        <dbReference type="Proteomes" id="UP000593565"/>
    </source>
</evidence>
<sequence length="72" mass="8150">MMSNGIVIAPKNAQGERDGIKKKPCMSVLEDQNKLSLEKDKTMCNLQPLKLLLTSWDFHTRQSLEFTQPCAV</sequence>
<comment type="caution">
    <text evidence="1">The sequence shown here is derived from an EMBL/GenBank/DDBJ whole genome shotgun (WGS) entry which is preliminary data.</text>
</comment>
<organism evidence="1 2">
    <name type="scientific">Ameiurus melas</name>
    <name type="common">Black bullhead</name>
    <name type="synonym">Silurus melas</name>
    <dbReference type="NCBI Taxonomy" id="219545"/>
    <lineage>
        <taxon>Eukaryota</taxon>
        <taxon>Metazoa</taxon>
        <taxon>Chordata</taxon>
        <taxon>Craniata</taxon>
        <taxon>Vertebrata</taxon>
        <taxon>Euteleostomi</taxon>
        <taxon>Actinopterygii</taxon>
        <taxon>Neopterygii</taxon>
        <taxon>Teleostei</taxon>
        <taxon>Ostariophysi</taxon>
        <taxon>Siluriformes</taxon>
        <taxon>Ictaluridae</taxon>
        <taxon>Ameiurus</taxon>
    </lineage>
</organism>